<accession>A0A8H2ZFF6</accession>
<dbReference type="InterPro" id="IPR016521">
    <property type="entry name" value="RNA-processing_Lsm12"/>
</dbReference>
<proteinExistence type="predicted"/>
<gene>
    <name evidence="2" type="ORF">KABA2_01S10714</name>
</gene>
<dbReference type="EMBL" id="CAEFZW010000001">
    <property type="protein sequence ID" value="CAB4252310.1"/>
    <property type="molecule type" value="Genomic_DNA"/>
</dbReference>
<organism evidence="2 3">
    <name type="scientific">Maudiozyma barnettii</name>
    <dbReference type="NCBI Taxonomy" id="61262"/>
    <lineage>
        <taxon>Eukaryota</taxon>
        <taxon>Fungi</taxon>
        <taxon>Dikarya</taxon>
        <taxon>Ascomycota</taxon>
        <taxon>Saccharomycotina</taxon>
        <taxon>Saccharomycetes</taxon>
        <taxon>Saccharomycetales</taxon>
        <taxon>Saccharomycetaceae</taxon>
        <taxon>Maudiozyma</taxon>
    </lineage>
</organism>
<evidence type="ECO:0000313" key="3">
    <source>
        <dbReference type="Proteomes" id="UP000644660"/>
    </source>
</evidence>
<evidence type="ECO:0000259" key="1">
    <source>
        <dbReference type="PROSITE" id="PS52001"/>
    </source>
</evidence>
<feature type="domain" description="AD" evidence="1">
    <location>
        <begin position="82"/>
        <end position="180"/>
    </location>
</feature>
<dbReference type="InterPro" id="IPR019181">
    <property type="entry name" value="LSM12_ABD"/>
</dbReference>
<dbReference type="InterPro" id="IPR047574">
    <property type="entry name" value="AD"/>
</dbReference>
<dbReference type="RefSeq" id="XP_041404348.1">
    <property type="nucleotide sequence ID" value="XM_041548414.1"/>
</dbReference>
<dbReference type="GeneID" id="64855434"/>
<comment type="caution">
    <text evidence="2">The sequence shown here is derived from an EMBL/GenBank/DDBJ whole genome shotgun (WGS) entry which is preliminary data.</text>
</comment>
<name>A0A8H2ZFF6_9SACH</name>
<sequence>MSMDLQHILGFRVKITNLIDGVTEGKIYSFNSSNGTITLQTAKKGNSIFSFKVIKFSFIKRLDVIDKLSQNNMLGKQQLNPNYVNIERIRNLLRDVLDDQTPFVENIDYQITHEGKTIFDILSNTLPQIEWKGRDIIALQYIKILYPYNIENIIQLEESDNNNSLQLVKKIVERGWTQIKEDNGRKGG</sequence>
<dbReference type="SMART" id="SM00995">
    <property type="entry name" value="AD"/>
    <property type="match status" value="1"/>
</dbReference>
<dbReference type="PROSITE" id="PS52001">
    <property type="entry name" value="AD"/>
    <property type="match status" value="1"/>
</dbReference>
<dbReference type="AlphaFoldDB" id="A0A8H2ZFF6"/>
<dbReference type="PANTHER" id="PTHR13542">
    <property type="entry name" value="LSM12 HOMOLOG"/>
    <property type="match status" value="1"/>
</dbReference>
<dbReference type="Pfam" id="PF09793">
    <property type="entry name" value="AD"/>
    <property type="match status" value="1"/>
</dbReference>
<dbReference type="OrthoDB" id="1057137at2759"/>
<protein>
    <recommendedName>
        <fullName evidence="1">AD domain-containing protein</fullName>
    </recommendedName>
</protein>
<dbReference type="InterPro" id="IPR039683">
    <property type="entry name" value="Lsm12-like"/>
</dbReference>
<dbReference type="PIRSF" id="PIRSF007783">
    <property type="entry name" value="UCP007783_YHR121w"/>
    <property type="match status" value="1"/>
</dbReference>
<reference evidence="2 3" key="1">
    <citation type="submission" date="2020-05" db="EMBL/GenBank/DDBJ databases">
        <authorList>
            <person name="Casaregola S."/>
            <person name="Devillers H."/>
            <person name="Grondin C."/>
        </authorList>
    </citation>
    <scope>NUCLEOTIDE SEQUENCE [LARGE SCALE GENOMIC DNA]</scope>
    <source>
        <strain evidence="2 3">CLIB 1767</strain>
    </source>
</reference>
<dbReference type="Proteomes" id="UP000644660">
    <property type="component" value="Unassembled WGS sequence"/>
</dbReference>
<evidence type="ECO:0000313" key="2">
    <source>
        <dbReference type="EMBL" id="CAB4252310.1"/>
    </source>
</evidence>
<keyword evidence="3" id="KW-1185">Reference proteome</keyword>